<sequence length="57" mass="6896">RMTRKLKEKQRKKTPLRDKAKPAHKEKTTQRGKENACGFREHPKVQQMNSLDKYRPY</sequence>
<gene>
    <name evidence="2" type="ORF">QQF64_018165</name>
</gene>
<feature type="non-terminal residue" evidence="2">
    <location>
        <position position="1"/>
    </location>
</feature>
<proteinExistence type="predicted"/>
<reference evidence="2 3" key="1">
    <citation type="submission" date="2023-09" db="EMBL/GenBank/DDBJ databases">
        <authorList>
            <person name="Wang M."/>
        </authorList>
    </citation>
    <scope>NUCLEOTIDE SEQUENCE [LARGE SCALE GENOMIC DNA]</scope>
    <source>
        <strain evidence="2">GT-2023</strain>
        <tissue evidence="2">Liver</tissue>
    </source>
</reference>
<organism evidence="2 3">
    <name type="scientific">Cirrhinus molitorella</name>
    <name type="common">mud carp</name>
    <dbReference type="NCBI Taxonomy" id="172907"/>
    <lineage>
        <taxon>Eukaryota</taxon>
        <taxon>Metazoa</taxon>
        <taxon>Chordata</taxon>
        <taxon>Craniata</taxon>
        <taxon>Vertebrata</taxon>
        <taxon>Euteleostomi</taxon>
        <taxon>Actinopterygii</taxon>
        <taxon>Neopterygii</taxon>
        <taxon>Teleostei</taxon>
        <taxon>Ostariophysi</taxon>
        <taxon>Cypriniformes</taxon>
        <taxon>Cyprinidae</taxon>
        <taxon>Labeoninae</taxon>
        <taxon>Labeonini</taxon>
        <taxon>Cirrhinus</taxon>
    </lineage>
</organism>
<evidence type="ECO:0000313" key="2">
    <source>
        <dbReference type="EMBL" id="KAL1253472.1"/>
    </source>
</evidence>
<evidence type="ECO:0000313" key="3">
    <source>
        <dbReference type="Proteomes" id="UP001558613"/>
    </source>
</evidence>
<dbReference type="Proteomes" id="UP001558613">
    <property type="component" value="Unassembled WGS sequence"/>
</dbReference>
<feature type="region of interest" description="Disordered" evidence="1">
    <location>
        <begin position="1"/>
        <end position="57"/>
    </location>
</feature>
<dbReference type="EMBL" id="JAYMGO010000021">
    <property type="protein sequence ID" value="KAL1253472.1"/>
    <property type="molecule type" value="Genomic_DNA"/>
</dbReference>
<comment type="caution">
    <text evidence="2">The sequence shown here is derived from an EMBL/GenBank/DDBJ whole genome shotgun (WGS) entry which is preliminary data.</text>
</comment>
<feature type="compositionally biased region" description="Basic residues" evidence="1">
    <location>
        <begin position="1"/>
        <end position="14"/>
    </location>
</feature>
<accession>A0ABR3LKQ3</accession>
<keyword evidence="3" id="KW-1185">Reference proteome</keyword>
<protein>
    <submittedName>
        <fullName evidence="2">Uncharacterized protein</fullName>
    </submittedName>
</protein>
<name>A0ABR3LKQ3_9TELE</name>
<feature type="non-terminal residue" evidence="2">
    <location>
        <position position="57"/>
    </location>
</feature>
<evidence type="ECO:0000256" key="1">
    <source>
        <dbReference type="SAM" id="MobiDB-lite"/>
    </source>
</evidence>
<feature type="compositionally biased region" description="Basic and acidic residues" evidence="1">
    <location>
        <begin position="15"/>
        <end position="44"/>
    </location>
</feature>